<reference evidence="1" key="1">
    <citation type="submission" date="2021-02" db="EMBL/GenBank/DDBJ databases">
        <authorList>
            <person name="Nowell W R."/>
        </authorList>
    </citation>
    <scope>NUCLEOTIDE SEQUENCE</scope>
</reference>
<dbReference type="Proteomes" id="UP000663833">
    <property type="component" value="Unassembled WGS sequence"/>
</dbReference>
<comment type="caution">
    <text evidence="1">The sequence shown here is derived from an EMBL/GenBank/DDBJ whole genome shotgun (WGS) entry which is preliminary data.</text>
</comment>
<evidence type="ECO:0000313" key="2">
    <source>
        <dbReference type="Proteomes" id="UP000663833"/>
    </source>
</evidence>
<sequence>MVEYEFNSRMTPSQPNTSHTQLFSTVNSAAIYDEPLYSNTFNHLTATDACLGFSNTQIVHTPYHHQQIHRYKKPNVTTTSCQRSSTLRALIGQIENDSVVGQNENSNE</sequence>
<organism evidence="1 2">
    <name type="scientific">Rotaria socialis</name>
    <dbReference type="NCBI Taxonomy" id="392032"/>
    <lineage>
        <taxon>Eukaryota</taxon>
        <taxon>Metazoa</taxon>
        <taxon>Spiralia</taxon>
        <taxon>Gnathifera</taxon>
        <taxon>Rotifera</taxon>
        <taxon>Eurotatoria</taxon>
        <taxon>Bdelloidea</taxon>
        <taxon>Philodinida</taxon>
        <taxon>Philodinidae</taxon>
        <taxon>Rotaria</taxon>
    </lineage>
</organism>
<dbReference type="AlphaFoldDB" id="A0A817RU53"/>
<name>A0A817RU53_9BILA</name>
<proteinExistence type="predicted"/>
<evidence type="ECO:0000313" key="1">
    <source>
        <dbReference type="EMBL" id="CAF3262142.1"/>
    </source>
</evidence>
<dbReference type="EMBL" id="CAJNYD010000459">
    <property type="protein sequence ID" value="CAF3262142.1"/>
    <property type="molecule type" value="Genomic_DNA"/>
</dbReference>
<accession>A0A817RU53</accession>
<protein>
    <submittedName>
        <fullName evidence="1">Uncharacterized protein</fullName>
    </submittedName>
</protein>
<gene>
    <name evidence="1" type="ORF">LUA448_LOCUS5461</name>
</gene>